<evidence type="ECO:0000259" key="1">
    <source>
        <dbReference type="Pfam" id="PF26136"/>
    </source>
</evidence>
<sequence length="102" mass="11352">MTLAEQQAAVVRALVAGGEPPSGFDIAALSATSEALLRKRAGEVAQHDPMLRHWCGDNYRSLFLAWATDRPKVSTHADAAAFRAHLTETGVLVRRRWWQRTR</sequence>
<comment type="caution">
    <text evidence="2">The sequence shown here is derived from an EMBL/GenBank/DDBJ whole genome shotgun (WGS) entry which is preliminary data.</text>
</comment>
<feature type="domain" description="SCO6045-like C-terminal" evidence="1">
    <location>
        <begin position="4"/>
        <end position="87"/>
    </location>
</feature>
<reference evidence="2 3" key="1">
    <citation type="submission" date="2019-07" db="EMBL/GenBank/DDBJ databases">
        <title>Rhodococcus cavernicolus sp. nov., isolated from a cave.</title>
        <authorList>
            <person name="Lee S.D."/>
        </authorList>
    </citation>
    <scope>NUCLEOTIDE SEQUENCE [LARGE SCALE GENOMIC DNA]</scope>
    <source>
        <strain evidence="2 3">C1-24</strain>
    </source>
</reference>
<dbReference type="InterPro" id="IPR058711">
    <property type="entry name" value="SCO6045-like_C"/>
</dbReference>
<accession>A0A5A7SK15</accession>
<dbReference type="RefSeq" id="WP_149428778.1">
    <property type="nucleotide sequence ID" value="NZ_VLNY01000001.1"/>
</dbReference>
<organism evidence="2 3">
    <name type="scientific">Antrihabitans cavernicola</name>
    <dbReference type="NCBI Taxonomy" id="2495913"/>
    <lineage>
        <taxon>Bacteria</taxon>
        <taxon>Bacillati</taxon>
        <taxon>Actinomycetota</taxon>
        <taxon>Actinomycetes</taxon>
        <taxon>Mycobacteriales</taxon>
        <taxon>Nocardiaceae</taxon>
        <taxon>Antrihabitans</taxon>
    </lineage>
</organism>
<evidence type="ECO:0000313" key="3">
    <source>
        <dbReference type="Proteomes" id="UP000322244"/>
    </source>
</evidence>
<protein>
    <recommendedName>
        <fullName evidence="1">SCO6045-like C-terminal domain-containing protein</fullName>
    </recommendedName>
</protein>
<name>A0A5A7SK15_9NOCA</name>
<dbReference type="AlphaFoldDB" id="A0A5A7SK15"/>
<dbReference type="OrthoDB" id="4467560at2"/>
<gene>
    <name evidence="2" type="ORF">FOY51_03565</name>
</gene>
<keyword evidence="3" id="KW-1185">Reference proteome</keyword>
<dbReference type="Proteomes" id="UP000322244">
    <property type="component" value="Unassembled WGS sequence"/>
</dbReference>
<dbReference type="EMBL" id="VLNY01000001">
    <property type="protein sequence ID" value="KAA0025003.1"/>
    <property type="molecule type" value="Genomic_DNA"/>
</dbReference>
<dbReference type="Pfam" id="PF26136">
    <property type="entry name" value="SCO6045_C"/>
    <property type="match status" value="1"/>
</dbReference>
<proteinExistence type="predicted"/>
<evidence type="ECO:0000313" key="2">
    <source>
        <dbReference type="EMBL" id="KAA0025003.1"/>
    </source>
</evidence>